<dbReference type="Proteomes" id="UP000663829">
    <property type="component" value="Unassembled WGS sequence"/>
</dbReference>
<protein>
    <recommendedName>
        <fullName evidence="7">Tetratricopeptide repeat protein</fullName>
    </recommendedName>
</protein>
<evidence type="ECO:0000256" key="1">
    <source>
        <dbReference type="SAM" id="Phobius"/>
    </source>
</evidence>
<evidence type="ECO:0000313" key="6">
    <source>
        <dbReference type="Proteomes" id="UP000663829"/>
    </source>
</evidence>
<dbReference type="Gene3D" id="1.25.40.10">
    <property type="entry name" value="Tetratricopeptide repeat domain"/>
    <property type="match status" value="1"/>
</dbReference>
<name>A0A814F527_9BILA</name>
<dbReference type="GO" id="GO:0005737">
    <property type="term" value="C:cytoplasm"/>
    <property type="evidence" value="ECO:0007669"/>
    <property type="project" value="TreeGrafter"/>
</dbReference>
<proteinExistence type="predicted"/>
<gene>
    <name evidence="3" type="ORF">GPM918_LOCUS12529</name>
    <name evidence="2" type="ORF">OVA965_LOCUS4041</name>
    <name evidence="5" type="ORF">SRO942_LOCUS12529</name>
    <name evidence="4" type="ORF">TMI583_LOCUS4037</name>
</gene>
<sequence>MAYTQIVPLSNETTSSSNGTLNSLLSKSMLTTTNYSLSSFLLSFSSDLNCLPYTNSTVYDHLTGIQQRFIYPIYLEPNVAVVFHIKSQAQLKSVAKKLLFLKNKYPVPIEVYSLIGNYFRILGNVYQSIECFRCGLAIDPYASLILINLARIMYNLNHTNDTIYLIQQSIDNRLDHTATWLEHYVLGQAYEKLKQYSHACKHFQFTLSLKKHFQSALNYINRLNCTNNRNIKKIIQQQPYRENEKNRSFISLGFLLMLTCFLCFILFTFMLDNIITLTNDEHHQHQRFRRRFKRSLVVRSLKINAQR</sequence>
<dbReference type="GO" id="GO:0015629">
    <property type="term" value="C:actin cytoskeleton"/>
    <property type="evidence" value="ECO:0007669"/>
    <property type="project" value="TreeGrafter"/>
</dbReference>
<dbReference type="PANTHER" id="PTHR16091">
    <property type="entry name" value="TTC17 PROTEIN"/>
    <property type="match status" value="1"/>
</dbReference>
<dbReference type="EMBL" id="CAJOBC010002755">
    <property type="protein sequence ID" value="CAF3749550.1"/>
    <property type="molecule type" value="Genomic_DNA"/>
</dbReference>
<comment type="caution">
    <text evidence="3">The sequence shown here is derived from an EMBL/GenBank/DDBJ whole genome shotgun (WGS) entry which is preliminary data.</text>
</comment>
<evidence type="ECO:0000313" key="3">
    <source>
        <dbReference type="EMBL" id="CAF0976699.1"/>
    </source>
</evidence>
<evidence type="ECO:0000313" key="4">
    <source>
        <dbReference type="EMBL" id="CAF3571579.1"/>
    </source>
</evidence>
<keyword evidence="6" id="KW-1185">Reference proteome</keyword>
<dbReference type="GO" id="GO:0030041">
    <property type="term" value="P:actin filament polymerization"/>
    <property type="evidence" value="ECO:0007669"/>
    <property type="project" value="TreeGrafter"/>
</dbReference>
<dbReference type="Proteomes" id="UP000682733">
    <property type="component" value="Unassembled WGS sequence"/>
</dbReference>
<dbReference type="InterPro" id="IPR052630">
    <property type="entry name" value="TTC17"/>
</dbReference>
<dbReference type="InterPro" id="IPR019734">
    <property type="entry name" value="TPR_rpt"/>
</dbReference>
<dbReference type="OrthoDB" id="79426at2759"/>
<dbReference type="EMBL" id="CAJNOQ010002755">
    <property type="protein sequence ID" value="CAF0976699.1"/>
    <property type="molecule type" value="Genomic_DNA"/>
</dbReference>
<keyword evidence="1" id="KW-0812">Transmembrane</keyword>
<organism evidence="3 6">
    <name type="scientific">Didymodactylos carnosus</name>
    <dbReference type="NCBI Taxonomy" id="1234261"/>
    <lineage>
        <taxon>Eukaryota</taxon>
        <taxon>Metazoa</taxon>
        <taxon>Spiralia</taxon>
        <taxon>Gnathifera</taxon>
        <taxon>Rotifera</taxon>
        <taxon>Eurotatoria</taxon>
        <taxon>Bdelloidea</taxon>
        <taxon>Philodinida</taxon>
        <taxon>Philodinidae</taxon>
        <taxon>Didymodactylos</taxon>
    </lineage>
</organism>
<dbReference type="EMBL" id="CAJOBA010001026">
    <property type="protein sequence ID" value="CAF3571579.1"/>
    <property type="molecule type" value="Genomic_DNA"/>
</dbReference>
<dbReference type="InterPro" id="IPR011990">
    <property type="entry name" value="TPR-like_helical_dom_sf"/>
</dbReference>
<dbReference type="EMBL" id="CAJNOK010001027">
    <property type="protein sequence ID" value="CAF0789170.1"/>
    <property type="molecule type" value="Genomic_DNA"/>
</dbReference>
<dbReference type="PANTHER" id="PTHR16091:SF3">
    <property type="entry name" value="TETRATRICOPEPTIDE REPEAT PROTEIN 17"/>
    <property type="match status" value="1"/>
</dbReference>
<keyword evidence="1" id="KW-1133">Transmembrane helix</keyword>
<dbReference type="SMART" id="SM00028">
    <property type="entry name" value="TPR"/>
    <property type="match status" value="2"/>
</dbReference>
<dbReference type="Proteomes" id="UP000677228">
    <property type="component" value="Unassembled WGS sequence"/>
</dbReference>
<reference evidence="3" key="1">
    <citation type="submission" date="2021-02" db="EMBL/GenBank/DDBJ databases">
        <authorList>
            <person name="Nowell W R."/>
        </authorList>
    </citation>
    <scope>NUCLEOTIDE SEQUENCE</scope>
</reference>
<keyword evidence="1" id="KW-0472">Membrane</keyword>
<evidence type="ECO:0000313" key="2">
    <source>
        <dbReference type="EMBL" id="CAF0789170.1"/>
    </source>
</evidence>
<dbReference type="AlphaFoldDB" id="A0A814F527"/>
<accession>A0A814F527</accession>
<dbReference type="Proteomes" id="UP000681722">
    <property type="component" value="Unassembled WGS sequence"/>
</dbReference>
<dbReference type="SUPFAM" id="SSF48452">
    <property type="entry name" value="TPR-like"/>
    <property type="match status" value="1"/>
</dbReference>
<feature type="transmembrane region" description="Helical" evidence="1">
    <location>
        <begin position="249"/>
        <end position="271"/>
    </location>
</feature>
<evidence type="ECO:0000313" key="5">
    <source>
        <dbReference type="EMBL" id="CAF3749550.1"/>
    </source>
</evidence>
<evidence type="ECO:0008006" key="7">
    <source>
        <dbReference type="Google" id="ProtNLM"/>
    </source>
</evidence>